<name>A0A1Q8QQR7_9FIRM</name>
<accession>A0A1Q8QQR7</accession>
<feature type="domain" description="Mannosyl-glycoprotein endo-beta-N-acetylglucosamidase-like" evidence="1">
    <location>
        <begin position="32"/>
        <end position="102"/>
    </location>
</feature>
<reference evidence="2 3" key="1">
    <citation type="submission" date="2016-09" db="EMBL/GenBank/DDBJ databases">
        <title>Complete genome of Desulfosporosinus sp. OL.</title>
        <authorList>
            <person name="Mardanov A."/>
            <person name="Beletsky A."/>
            <person name="Panova A."/>
            <person name="Karnachuk O."/>
            <person name="Ravin N."/>
        </authorList>
    </citation>
    <scope>NUCLEOTIDE SEQUENCE [LARGE SCALE GENOMIC DNA]</scope>
    <source>
        <strain evidence="2 3">OL</strain>
    </source>
</reference>
<dbReference type="Pfam" id="PF01832">
    <property type="entry name" value="Glucosaminidase"/>
    <property type="match status" value="1"/>
</dbReference>
<dbReference type="Proteomes" id="UP000186102">
    <property type="component" value="Unassembled WGS sequence"/>
</dbReference>
<dbReference type="InterPro" id="IPR002901">
    <property type="entry name" value="MGlyc_endo_b_GlcNAc-like_dom"/>
</dbReference>
<gene>
    <name evidence="2" type="ORF">DSOL_3390</name>
</gene>
<sequence length="250" mass="27108">MPTFIQGTESITPEQCLQYILKVNPDAPDIIPFYKKYGEILNIQWGYAVAQMIKETGYLRFGGDVLPEQNNFAGIGNVGGGAKSAVFSTPEEGVLAHLEHLYAYASVEPLPMDLLKLDPRFDLVSRGVAPNWEDLNGRWAVPGVGYGEAIGDIYNQITKEVAIAQGGNDVLDVAVLLYTKEDYWAGTDVSTKNGNCAIFIRPDNHSVPKDAMNTQKLIVIGGPTTGHPDEVLLSGKTKYDTAAAVAKYLG</sequence>
<dbReference type="OrthoDB" id="9794294at2"/>
<evidence type="ECO:0000313" key="2">
    <source>
        <dbReference type="EMBL" id="OLN29685.1"/>
    </source>
</evidence>
<proteinExistence type="predicted"/>
<protein>
    <submittedName>
        <fullName evidence="2">N-acetylmuramoyl-L-alanine amidase</fullName>
    </submittedName>
</protein>
<dbReference type="STRING" id="1888891.DSOL_3390"/>
<dbReference type="RefSeq" id="WP_083642656.1">
    <property type="nucleotide sequence ID" value="NZ_MLBF01000030.1"/>
</dbReference>
<dbReference type="AlphaFoldDB" id="A0A1Q8QQR7"/>
<dbReference type="EMBL" id="MLBF01000030">
    <property type="protein sequence ID" value="OLN29685.1"/>
    <property type="molecule type" value="Genomic_DNA"/>
</dbReference>
<evidence type="ECO:0000259" key="1">
    <source>
        <dbReference type="Pfam" id="PF01832"/>
    </source>
</evidence>
<evidence type="ECO:0000313" key="3">
    <source>
        <dbReference type="Proteomes" id="UP000186102"/>
    </source>
</evidence>
<dbReference type="GO" id="GO:0004040">
    <property type="term" value="F:amidase activity"/>
    <property type="evidence" value="ECO:0007669"/>
    <property type="project" value="InterPro"/>
</dbReference>
<keyword evidence="3" id="KW-1185">Reference proteome</keyword>
<organism evidence="2 3">
    <name type="scientific">Desulfosporosinus metallidurans</name>
    <dbReference type="NCBI Taxonomy" id="1888891"/>
    <lineage>
        <taxon>Bacteria</taxon>
        <taxon>Bacillati</taxon>
        <taxon>Bacillota</taxon>
        <taxon>Clostridia</taxon>
        <taxon>Eubacteriales</taxon>
        <taxon>Desulfitobacteriaceae</taxon>
        <taxon>Desulfosporosinus</taxon>
    </lineage>
</organism>
<comment type="caution">
    <text evidence="2">The sequence shown here is derived from an EMBL/GenBank/DDBJ whole genome shotgun (WGS) entry which is preliminary data.</text>
</comment>